<dbReference type="Proteomes" id="UP000830115">
    <property type="component" value="Chromosome"/>
</dbReference>
<name>A0ABY4MLL3_9ACTN</name>
<organism evidence="2 3">
    <name type="scientific">Streptomyces halobius</name>
    <dbReference type="NCBI Taxonomy" id="2879846"/>
    <lineage>
        <taxon>Bacteria</taxon>
        <taxon>Bacillati</taxon>
        <taxon>Actinomycetota</taxon>
        <taxon>Actinomycetes</taxon>
        <taxon>Kitasatosporales</taxon>
        <taxon>Streptomycetaceae</taxon>
        <taxon>Streptomyces</taxon>
    </lineage>
</organism>
<reference evidence="2" key="1">
    <citation type="submission" date="2021-10" db="EMBL/GenBank/DDBJ databases">
        <title>Streptomyces nigrumlapis sp.nov.,an antimicrobial producing actinobacterium isolated from Black Gobi rocks.</title>
        <authorList>
            <person name="Wen Y."/>
            <person name="Zhang W."/>
            <person name="Liu X.G."/>
        </authorList>
    </citation>
    <scope>NUCLEOTIDE SEQUENCE</scope>
    <source>
        <strain evidence="2">ST13-2-2</strain>
    </source>
</reference>
<evidence type="ECO:0000259" key="1">
    <source>
        <dbReference type="PROSITE" id="PS51186"/>
    </source>
</evidence>
<dbReference type="Gene3D" id="3.40.630.30">
    <property type="match status" value="1"/>
</dbReference>
<dbReference type="CDD" id="cd04301">
    <property type="entry name" value="NAT_SF"/>
    <property type="match status" value="1"/>
</dbReference>
<evidence type="ECO:0000313" key="2">
    <source>
        <dbReference type="EMBL" id="UQA97589.1"/>
    </source>
</evidence>
<sequence length="112" mass="11878">MGLDADERPLALVCVGPISREPGLVDLGLQVADDRHRQGIGTALARQAAWIARTHGAHTRTAFTQASNAPMLRLLERLGPTQHTRDGPYVEVRVALDALAPDTLPPAGTASP</sequence>
<evidence type="ECO:0000313" key="3">
    <source>
        <dbReference type="Proteomes" id="UP000830115"/>
    </source>
</evidence>
<dbReference type="EMBL" id="CP086322">
    <property type="protein sequence ID" value="UQA97589.1"/>
    <property type="molecule type" value="Genomic_DNA"/>
</dbReference>
<dbReference type="InterPro" id="IPR016181">
    <property type="entry name" value="Acyl_CoA_acyltransferase"/>
</dbReference>
<dbReference type="InterPro" id="IPR000182">
    <property type="entry name" value="GNAT_dom"/>
</dbReference>
<keyword evidence="3" id="KW-1185">Reference proteome</keyword>
<dbReference type="Pfam" id="PF00583">
    <property type="entry name" value="Acetyltransf_1"/>
    <property type="match status" value="1"/>
</dbReference>
<protein>
    <submittedName>
        <fullName evidence="2">GNAT family N-acetyltransferase</fullName>
    </submittedName>
</protein>
<dbReference type="RefSeq" id="WP_283113425.1">
    <property type="nucleotide sequence ID" value="NZ_CP086322.1"/>
</dbReference>
<dbReference type="PROSITE" id="PS51186">
    <property type="entry name" value="GNAT"/>
    <property type="match status" value="1"/>
</dbReference>
<proteinExistence type="predicted"/>
<dbReference type="SUPFAM" id="SSF55729">
    <property type="entry name" value="Acyl-CoA N-acyltransferases (Nat)"/>
    <property type="match status" value="1"/>
</dbReference>
<accession>A0ABY4MLL3</accession>
<feature type="domain" description="N-acetyltransferase" evidence="1">
    <location>
        <begin position="1"/>
        <end position="105"/>
    </location>
</feature>
<gene>
    <name evidence="2" type="ORF">K9S39_01650</name>
</gene>